<evidence type="ECO:0000256" key="4">
    <source>
        <dbReference type="ARBA" id="ARBA00001947"/>
    </source>
</evidence>
<dbReference type="Proteomes" id="UP000007838">
    <property type="component" value="Plasmid pEcWSU1_A"/>
</dbReference>
<dbReference type="NCBIfam" id="NF004076">
    <property type="entry name" value="PRK05581.1-4"/>
    <property type="match status" value="1"/>
</dbReference>
<feature type="binding site" evidence="13">
    <location>
        <position position="175"/>
    </location>
    <ligand>
        <name>a divalent metal cation</name>
        <dbReference type="ChEBI" id="CHEBI:60240"/>
    </ligand>
</feature>
<feature type="binding site" evidence="14">
    <location>
        <position position="10"/>
    </location>
    <ligand>
        <name>substrate</name>
    </ligand>
</feature>
<dbReference type="EC" id="5.1.3.1" evidence="7 10"/>
<dbReference type="Pfam" id="PF00834">
    <property type="entry name" value="Ribul_P_3_epim"/>
    <property type="match status" value="1"/>
</dbReference>
<feature type="binding site" evidence="13">
    <location>
        <position position="35"/>
    </location>
    <ligand>
        <name>a divalent metal cation</name>
        <dbReference type="ChEBI" id="CHEBI:60240"/>
    </ligand>
</feature>
<evidence type="ECO:0000256" key="6">
    <source>
        <dbReference type="ARBA" id="ARBA00009541"/>
    </source>
</evidence>
<dbReference type="eggNOG" id="COG0036">
    <property type="taxonomic scope" value="Bacteria"/>
</dbReference>
<evidence type="ECO:0000256" key="14">
    <source>
        <dbReference type="PIRSR" id="PIRSR001461-3"/>
    </source>
</evidence>
<dbReference type="InterPro" id="IPR011060">
    <property type="entry name" value="RibuloseP-bd_barrel"/>
</dbReference>
<feature type="binding site" evidence="14">
    <location>
        <position position="68"/>
    </location>
    <ligand>
        <name>substrate</name>
    </ligand>
</feature>
<dbReference type="GO" id="GO:0005975">
    <property type="term" value="P:carbohydrate metabolic process"/>
    <property type="evidence" value="ECO:0007669"/>
    <property type="project" value="InterPro"/>
</dbReference>
<feature type="active site" description="Proton acceptor" evidence="12">
    <location>
        <position position="37"/>
    </location>
</feature>
<dbReference type="NCBIfam" id="TIGR01163">
    <property type="entry name" value="rpe"/>
    <property type="match status" value="1"/>
</dbReference>
<keyword evidence="11" id="KW-0119">Carbohydrate metabolism</keyword>
<dbReference type="InterPro" id="IPR013785">
    <property type="entry name" value="Aldolase_TIM"/>
</dbReference>
<evidence type="ECO:0000256" key="12">
    <source>
        <dbReference type="PIRSR" id="PIRSR001461-1"/>
    </source>
</evidence>
<feature type="binding site" evidence="14">
    <location>
        <begin position="144"/>
        <end position="147"/>
    </location>
    <ligand>
        <name>substrate</name>
    </ligand>
</feature>
<comment type="cofactor">
    <cofactor evidence="2">
        <name>Mn(2+)</name>
        <dbReference type="ChEBI" id="CHEBI:29035"/>
    </cofactor>
</comment>
<comment type="cofactor">
    <cofactor evidence="5">
        <name>Fe(2+)</name>
        <dbReference type="ChEBI" id="CHEBI:29033"/>
    </cofactor>
</comment>
<dbReference type="PROSITE" id="PS01085">
    <property type="entry name" value="RIBUL_P_3_EPIMER_1"/>
    <property type="match status" value="1"/>
</dbReference>
<dbReference type="PANTHER" id="PTHR11749">
    <property type="entry name" value="RIBULOSE-5-PHOSPHATE-3-EPIMERASE"/>
    <property type="match status" value="1"/>
</dbReference>
<comment type="cofactor">
    <cofactor evidence="13">
        <name>a divalent metal cation</name>
        <dbReference type="ChEBI" id="CHEBI:60240"/>
    </cofactor>
    <text evidence="13">Binds 1 divalent metal cation per subunit.</text>
</comment>
<dbReference type="InterPro" id="IPR000056">
    <property type="entry name" value="Ribul_P_3_epim-like"/>
</dbReference>
<dbReference type="PIRSF" id="PIRSF001461">
    <property type="entry name" value="RPE"/>
    <property type="match status" value="1"/>
</dbReference>
<dbReference type="SUPFAM" id="SSF51366">
    <property type="entry name" value="Ribulose-phoshate binding barrel"/>
    <property type="match status" value="1"/>
</dbReference>
<sequence length="217" mass="24094">MTKMAQILPSVFGANILRLQEEIQFLEKEKTEILHVDLMDGTYVSNIAFGPNQIAAMKKASSMTFDVHMMLANPERHIDDVIKTGAEMISVHYESTPHVHYIIQKIKKAGRKAGVVLNPGTPEHVIQYLLDDIDYILIMTINPGQPGQTFIEKSLEKIRNTKKMVAGRNIQIEVDGGVNAEIAKKVKEAGADLIVVGGALFNDTPRESYQALRVAIQ</sequence>
<feature type="active site" description="Proton donor" evidence="12">
    <location>
        <position position="175"/>
    </location>
</feature>
<protein>
    <recommendedName>
        <fullName evidence="7 10">Ribulose-phosphate 3-epimerase</fullName>
        <ecNumber evidence="7 10">5.1.3.1</ecNumber>
    </recommendedName>
</protein>
<reference evidence="15 16" key="1">
    <citation type="journal article" date="2011" name="Stand. Genomic Sci.">
        <title>Complete genome of the onion pathogen Enterobacter cloacae EcWSU1.</title>
        <authorList>
            <person name="Humann J.L."/>
            <person name="Wildung M."/>
            <person name="Cheng C.H."/>
            <person name="Lee T."/>
            <person name="Stewart J.E."/>
            <person name="Drew J.C."/>
            <person name="Triplett E.W."/>
            <person name="Main D."/>
            <person name="Schroeder B.K."/>
        </authorList>
    </citation>
    <scope>NUCLEOTIDE SEQUENCE [LARGE SCALE GENOMIC DNA]</scope>
    <source>
        <strain evidence="15 16">EcWSU1</strain>
        <plasmid evidence="15 16">pEcWSU1_A</plasmid>
    </source>
</reference>
<dbReference type="FunFam" id="3.20.20.70:FF:000004">
    <property type="entry name" value="Ribulose-phosphate 3-epimerase"/>
    <property type="match status" value="1"/>
</dbReference>
<geneLocation type="plasmid" evidence="15 16">
    <name>pEcWSU1_A</name>
</geneLocation>
<evidence type="ECO:0000256" key="3">
    <source>
        <dbReference type="ARBA" id="ARBA00001941"/>
    </source>
</evidence>
<dbReference type="HOGENOM" id="CLU_054856_2_1_6"/>
<feature type="binding site" evidence="13">
    <location>
        <position position="37"/>
    </location>
    <ligand>
        <name>a divalent metal cation</name>
        <dbReference type="ChEBI" id="CHEBI:60240"/>
    </ligand>
</feature>
<dbReference type="CDD" id="cd00429">
    <property type="entry name" value="RPE"/>
    <property type="match status" value="1"/>
</dbReference>
<name>G8LQF4_9ENTR</name>
<organism evidence="15 16">
    <name type="scientific">Enterobacter ludwigii</name>
    <dbReference type="NCBI Taxonomy" id="299767"/>
    <lineage>
        <taxon>Bacteria</taxon>
        <taxon>Pseudomonadati</taxon>
        <taxon>Pseudomonadota</taxon>
        <taxon>Gammaproteobacteria</taxon>
        <taxon>Enterobacterales</taxon>
        <taxon>Enterobacteriaceae</taxon>
        <taxon>Enterobacter</taxon>
        <taxon>Enterobacter cloacae complex</taxon>
    </lineage>
</organism>
<keyword evidence="8 13" id="KW-0479">Metal-binding</keyword>
<keyword evidence="13" id="KW-0170">Cobalt</keyword>
<feature type="binding site" evidence="13">
    <location>
        <position position="68"/>
    </location>
    <ligand>
        <name>a divalent metal cation</name>
        <dbReference type="ChEBI" id="CHEBI:60240"/>
    </ligand>
</feature>
<dbReference type="GO" id="GO:0006098">
    <property type="term" value="P:pentose-phosphate shunt"/>
    <property type="evidence" value="ECO:0007669"/>
    <property type="project" value="UniProtKB-UniRule"/>
</dbReference>
<dbReference type="GO" id="GO:0046872">
    <property type="term" value="F:metal ion binding"/>
    <property type="evidence" value="ECO:0007669"/>
    <property type="project" value="UniProtKB-KW"/>
</dbReference>
<dbReference type="AlphaFoldDB" id="G8LQF4"/>
<accession>G8LQF4</accession>
<comment type="cofactor">
    <cofactor evidence="3">
        <name>Co(2+)</name>
        <dbReference type="ChEBI" id="CHEBI:48828"/>
    </cofactor>
</comment>
<evidence type="ECO:0000256" key="5">
    <source>
        <dbReference type="ARBA" id="ARBA00001954"/>
    </source>
</evidence>
<comment type="similarity">
    <text evidence="6 11">Belongs to the ribulose-phosphate 3-epimerase family.</text>
</comment>
<feature type="binding site" evidence="14">
    <location>
        <position position="177"/>
    </location>
    <ligand>
        <name>substrate</name>
    </ligand>
</feature>
<dbReference type="Gene3D" id="3.20.20.70">
    <property type="entry name" value="Aldolase class I"/>
    <property type="match status" value="1"/>
</dbReference>
<evidence type="ECO:0000256" key="8">
    <source>
        <dbReference type="ARBA" id="ARBA00022723"/>
    </source>
</evidence>
<dbReference type="GO" id="GO:0005737">
    <property type="term" value="C:cytoplasm"/>
    <property type="evidence" value="ECO:0007669"/>
    <property type="project" value="UniProtKB-ARBA"/>
</dbReference>
<comment type="cofactor">
    <cofactor evidence="4">
        <name>Zn(2+)</name>
        <dbReference type="ChEBI" id="CHEBI:29105"/>
    </cofactor>
</comment>
<proteinExistence type="inferred from homology"/>
<evidence type="ECO:0000256" key="9">
    <source>
        <dbReference type="ARBA" id="ARBA00023235"/>
    </source>
</evidence>
<evidence type="ECO:0000256" key="13">
    <source>
        <dbReference type="PIRSR" id="PIRSR001461-2"/>
    </source>
</evidence>
<dbReference type="EMBL" id="CP002887">
    <property type="protein sequence ID" value="AEW76050.1"/>
    <property type="molecule type" value="Genomic_DNA"/>
</dbReference>
<evidence type="ECO:0000256" key="11">
    <source>
        <dbReference type="PIRNR" id="PIRNR001461"/>
    </source>
</evidence>
<gene>
    <name evidence="15" type="primary">rpe</name>
    <name evidence="15" type="ORF">EcWSU1_A076</name>
</gene>
<evidence type="ECO:0000256" key="10">
    <source>
        <dbReference type="NCBIfam" id="TIGR01163"/>
    </source>
</evidence>
<dbReference type="InterPro" id="IPR026019">
    <property type="entry name" value="Ribul_P_3_epim"/>
</dbReference>
<evidence type="ECO:0000313" key="15">
    <source>
        <dbReference type="EMBL" id="AEW76050.1"/>
    </source>
</evidence>
<evidence type="ECO:0000256" key="2">
    <source>
        <dbReference type="ARBA" id="ARBA00001936"/>
    </source>
</evidence>
<dbReference type="GO" id="GO:0004750">
    <property type="term" value="F:D-ribulose-phosphate 3-epimerase activity"/>
    <property type="evidence" value="ECO:0007669"/>
    <property type="project" value="UniProtKB-UniRule"/>
</dbReference>
<keyword evidence="9 11" id="KW-0413">Isomerase</keyword>
<keyword evidence="15" id="KW-0614">Plasmid</keyword>
<evidence type="ECO:0000256" key="1">
    <source>
        <dbReference type="ARBA" id="ARBA00001782"/>
    </source>
</evidence>
<dbReference type="KEGG" id="eec:EcWSU1_A076"/>
<keyword evidence="13" id="KW-0464">Manganese</keyword>
<comment type="catalytic activity">
    <reaction evidence="1 11">
        <text>D-ribulose 5-phosphate = D-xylulose 5-phosphate</text>
        <dbReference type="Rhea" id="RHEA:13677"/>
        <dbReference type="ChEBI" id="CHEBI:57737"/>
        <dbReference type="ChEBI" id="CHEBI:58121"/>
        <dbReference type="EC" id="5.1.3.1"/>
    </reaction>
</comment>
<evidence type="ECO:0000256" key="7">
    <source>
        <dbReference type="ARBA" id="ARBA00013188"/>
    </source>
</evidence>
<keyword evidence="13" id="KW-0862">Zinc</keyword>
<evidence type="ECO:0000313" key="16">
    <source>
        <dbReference type="Proteomes" id="UP000007838"/>
    </source>
</evidence>